<dbReference type="InterPro" id="IPR024624">
    <property type="entry name" value="Pyridox_Oxase_Alr4036_FMN-bd"/>
</dbReference>
<evidence type="ECO:0000313" key="4">
    <source>
        <dbReference type="Proteomes" id="UP000811619"/>
    </source>
</evidence>
<accession>A0A8K0J1Y8</accession>
<comment type="caution">
    <text evidence="3">The sequence shown here is derived from an EMBL/GenBank/DDBJ whole genome shotgun (WGS) entry which is preliminary data.</text>
</comment>
<name>A0A8K0J1Y8_9HYPO</name>
<dbReference type="EMBL" id="SRPY01001304">
    <property type="protein sequence ID" value="KAG5913526.1"/>
    <property type="molecule type" value="Genomic_DNA"/>
</dbReference>
<organism evidence="3 4">
    <name type="scientific">Claviceps africana</name>
    <dbReference type="NCBI Taxonomy" id="83212"/>
    <lineage>
        <taxon>Eukaryota</taxon>
        <taxon>Fungi</taxon>
        <taxon>Dikarya</taxon>
        <taxon>Ascomycota</taxon>
        <taxon>Pezizomycotina</taxon>
        <taxon>Sordariomycetes</taxon>
        <taxon>Hypocreomycetidae</taxon>
        <taxon>Hypocreales</taxon>
        <taxon>Clavicipitaceae</taxon>
        <taxon>Claviceps</taxon>
    </lineage>
</organism>
<evidence type="ECO:0000256" key="1">
    <source>
        <dbReference type="SAM" id="MobiDB-lite"/>
    </source>
</evidence>
<dbReference type="Proteomes" id="UP000811619">
    <property type="component" value="Unassembled WGS sequence"/>
</dbReference>
<gene>
    <name evidence="3" type="ORF">E4U42_001080</name>
</gene>
<feature type="region of interest" description="Disordered" evidence="1">
    <location>
        <begin position="215"/>
        <end position="239"/>
    </location>
</feature>
<proteinExistence type="predicted"/>
<dbReference type="Pfam" id="PF12766">
    <property type="entry name" value="Pyridox_oxase_2"/>
    <property type="match status" value="1"/>
</dbReference>
<dbReference type="SUPFAM" id="SSF50475">
    <property type="entry name" value="FMN-binding split barrel"/>
    <property type="match status" value="1"/>
</dbReference>
<feature type="domain" description="Pyridoxamine 5'-phosphate oxidase Alr4036 family FMN-binding" evidence="2">
    <location>
        <begin position="39"/>
        <end position="169"/>
    </location>
</feature>
<dbReference type="GO" id="GO:0010181">
    <property type="term" value="F:FMN binding"/>
    <property type="evidence" value="ECO:0007669"/>
    <property type="project" value="InterPro"/>
</dbReference>
<feature type="region of interest" description="Disordered" evidence="1">
    <location>
        <begin position="122"/>
        <end position="145"/>
    </location>
</feature>
<dbReference type="PANTHER" id="PTHR28243:SF1">
    <property type="entry name" value="PYRIDOXAMINE 5'-PHOSPHATE OXIDASE ALR4036 FAMILY FMN-BINDING DOMAIN-CONTAINING PROTEIN"/>
    <property type="match status" value="1"/>
</dbReference>
<protein>
    <recommendedName>
        <fullName evidence="2">Pyridoxamine 5'-phosphate oxidase Alr4036 family FMN-binding domain-containing protein</fullName>
    </recommendedName>
</protein>
<dbReference type="InterPro" id="IPR012349">
    <property type="entry name" value="Split_barrel_FMN-bd"/>
</dbReference>
<keyword evidence="4" id="KW-1185">Reference proteome</keyword>
<evidence type="ECO:0000259" key="2">
    <source>
        <dbReference type="Pfam" id="PF12766"/>
    </source>
</evidence>
<feature type="compositionally biased region" description="Low complexity" evidence="1">
    <location>
        <begin position="122"/>
        <end position="141"/>
    </location>
</feature>
<dbReference type="AlphaFoldDB" id="A0A8K0J1Y8"/>
<reference evidence="3" key="1">
    <citation type="journal article" date="2020" name="bioRxiv">
        <title>Whole genome comparisons of ergot fungi reveals the divergence and evolution of species within the genus Claviceps are the result of varying mechanisms driving genome evolution and host range expansion.</title>
        <authorList>
            <person name="Wyka S.A."/>
            <person name="Mondo S.J."/>
            <person name="Liu M."/>
            <person name="Dettman J."/>
            <person name="Nalam V."/>
            <person name="Broders K.D."/>
        </authorList>
    </citation>
    <scope>NUCLEOTIDE SEQUENCE</scope>
    <source>
        <strain evidence="3">CCC 489</strain>
    </source>
</reference>
<sequence>MAVHVGRAASTRLNRLSQYLGHLERSIMTSSSTTTVATAPWREAFVADMESMKPPNFTLSSVYQASPSSFLPRARTVVYRGMWASLVPNSKNPAVLNPAAYQTDLPTITTDARMHKVPELFSTSLPAGPSSSSSSSSSDPSARGGPVEAVFWADESKTQWRLRGHVYMIGPDIDSDHAAPVRESLMPYMRRIRADDHTQEPWSWSRELTAHFGNVSPSMRGTFRNPPPGTPRAREPDQQGLRLGQKVQDVHDDIARQNFRVLVIVPDEVDRVDLADAEGGRRWNYTLERGSWRETELWP</sequence>
<dbReference type="PANTHER" id="PTHR28243">
    <property type="entry name" value="AGL049CP"/>
    <property type="match status" value="1"/>
</dbReference>
<dbReference type="Gene3D" id="2.30.110.10">
    <property type="entry name" value="Electron Transport, Fmn-binding Protein, Chain A"/>
    <property type="match status" value="1"/>
</dbReference>
<evidence type="ECO:0000313" key="3">
    <source>
        <dbReference type="EMBL" id="KAG5913526.1"/>
    </source>
</evidence>
<dbReference type="OrthoDB" id="5394411at2759"/>